<evidence type="ECO:0000313" key="1">
    <source>
        <dbReference type="EMBL" id="MDT0379810.1"/>
    </source>
</evidence>
<proteinExistence type="predicted"/>
<sequence length="82" mass="9433">MRSLRTQPRSHNPSTTCRFNNTTDYEEGYCGVRLHRDTAGDFHVGICIQRMDLCRPVRNFDTSGACSEVARLRENDFHQLTA</sequence>
<organism evidence="1 2">
    <name type="scientific">Streptomyces hazeniae</name>
    <dbReference type="NCBI Taxonomy" id="3075538"/>
    <lineage>
        <taxon>Bacteria</taxon>
        <taxon>Bacillati</taxon>
        <taxon>Actinomycetota</taxon>
        <taxon>Actinomycetes</taxon>
        <taxon>Kitasatosporales</taxon>
        <taxon>Streptomycetaceae</taxon>
        <taxon>Streptomyces</taxon>
    </lineage>
</organism>
<gene>
    <name evidence="1" type="ORF">RM572_13680</name>
</gene>
<keyword evidence="2" id="KW-1185">Reference proteome</keyword>
<comment type="caution">
    <text evidence="1">The sequence shown here is derived from an EMBL/GenBank/DDBJ whole genome shotgun (WGS) entry which is preliminary data.</text>
</comment>
<dbReference type="RefSeq" id="WP_311673596.1">
    <property type="nucleotide sequence ID" value="NZ_JAVREQ010000010.1"/>
</dbReference>
<name>A0ABU2NSU3_9ACTN</name>
<dbReference type="EMBL" id="JAVREQ010000010">
    <property type="protein sequence ID" value="MDT0379810.1"/>
    <property type="molecule type" value="Genomic_DNA"/>
</dbReference>
<evidence type="ECO:0000313" key="2">
    <source>
        <dbReference type="Proteomes" id="UP001183414"/>
    </source>
</evidence>
<accession>A0ABU2NSU3</accession>
<reference evidence="2" key="1">
    <citation type="submission" date="2023-07" db="EMBL/GenBank/DDBJ databases">
        <title>30 novel species of actinomycetes from the DSMZ collection.</title>
        <authorList>
            <person name="Nouioui I."/>
        </authorList>
    </citation>
    <scope>NUCLEOTIDE SEQUENCE [LARGE SCALE GENOMIC DNA]</scope>
    <source>
        <strain evidence="2">DSM 42041</strain>
    </source>
</reference>
<dbReference type="Proteomes" id="UP001183414">
    <property type="component" value="Unassembled WGS sequence"/>
</dbReference>
<protein>
    <submittedName>
        <fullName evidence="1">Uncharacterized protein</fullName>
    </submittedName>
</protein>